<dbReference type="Proteomes" id="UP001431572">
    <property type="component" value="Chromosome 1"/>
</dbReference>
<keyword evidence="5 9" id="KW-0028">Amino-acid biosynthesis</keyword>
<dbReference type="Pfam" id="PF00155">
    <property type="entry name" value="Aminotran_1_2"/>
    <property type="match status" value="1"/>
</dbReference>
<keyword evidence="6 9" id="KW-0808">Transferase</keyword>
<comment type="catalytic activity">
    <reaction evidence="9">
        <text>L-histidinol phosphate + 2-oxoglutarate = 3-(imidazol-4-yl)-2-oxopropyl phosphate + L-glutamate</text>
        <dbReference type="Rhea" id="RHEA:23744"/>
        <dbReference type="ChEBI" id="CHEBI:16810"/>
        <dbReference type="ChEBI" id="CHEBI:29985"/>
        <dbReference type="ChEBI" id="CHEBI:57766"/>
        <dbReference type="ChEBI" id="CHEBI:57980"/>
        <dbReference type="EC" id="2.6.1.9"/>
    </reaction>
</comment>
<name>A0A8T7LYW6_9CHLR</name>
<dbReference type="InterPro" id="IPR004839">
    <property type="entry name" value="Aminotransferase_I/II_large"/>
</dbReference>
<evidence type="ECO:0000256" key="2">
    <source>
        <dbReference type="ARBA" id="ARBA00007970"/>
    </source>
</evidence>
<comment type="subunit">
    <text evidence="3 9">Homodimer.</text>
</comment>
<protein>
    <recommendedName>
        <fullName evidence="9">Histidinol-phosphate aminotransferase</fullName>
        <ecNumber evidence="9">2.6.1.9</ecNumber>
    </recommendedName>
    <alternativeName>
        <fullName evidence="9">Imidazole acetol-phosphate transaminase</fullName>
    </alternativeName>
</protein>
<dbReference type="InterPro" id="IPR015424">
    <property type="entry name" value="PyrdxlP-dep_Trfase"/>
</dbReference>
<dbReference type="EMBL" id="CP128399">
    <property type="protein sequence ID" value="WJW65525.1"/>
    <property type="molecule type" value="Genomic_DNA"/>
</dbReference>
<evidence type="ECO:0000256" key="1">
    <source>
        <dbReference type="ARBA" id="ARBA00001933"/>
    </source>
</evidence>
<dbReference type="RefSeq" id="WP_341467409.1">
    <property type="nucleotide sequence ID" value="NZ_CP128399.1"/>
</dbReference>
<evidence type="ECO:0000313" key="11">
    <source>
        <dbReference type="EMBL" id="NWJ46147.1"/>
    </source>
</evidence>
<dbReference type="InterPro" id="IPR015422">
    <property type="entry name" value="PyrdxlP-dep_Trfase_small"/>
</dbReference>
<evidence type="ECO:0000256" key="5">
    <source>
        <dbReference type="ARBA" id="ARBA00022605"/>
    </source>
</evidence>
<dbReference type="PANTHER" id="PTHR42885">
    <property type="entry name" value="HISTIDINOL-PHOSPHATE AMINOTRANSFERASE-RELATED"/>
    <property type="match status" value="1"/>
</dbReference>
<evidence type="ECO:0000256" key="3">
    <source>
        <dbReference type="ARBA" id="ARBA00011738"/>
    </source>
</evidence>
<dbReference type="Gene3D" id="3.40.640.10">
    <property type="entry name" value="Type I PLP-dependent aspartate aminotransferase-like (Major domain)"/>
    <property type="match status" value="1"/>
</dbReference>
<dbReference type="Gene3D" id="3.90.1150.10">
    <property type="entry name" value="Aspartate Aminotransferase, domain 1"/>
    <property type="match status" value="1"/>
</dbReference>
<dbReference type="GO" id="GO:0000105">
    <property type="term" value="P:L-histidine biosynthetic process"/>
    <property type="evidence" value="ECO:0007669"/>
    <property type="project" value="UniProtKB-UniRule"/>
</dbReference>
<reference evidence="11 13" key="1">
    <citation type="submission" date="2020-06" db="EMBL/GenBank/DDBJ databases">
        <title>Anoxygenic phototrophic Chloroflexota member uses a Type I reaction center.</title>
        <authorList>
            <person name="Tsuji J.M."/>
            <person name="Shaw N.A."/>
            <person name="Nagashima S."/>
            <person name="Venkiteswaran J."/>
            <person name="Schiff S.L."/>
            <person name="Hanada S."/>
            <person name="Tank M."/>
            <person name="Neufeld J.D."/>
        </authorList>
    </citation>
    <scope>NUCLEOTIDE SEQUENCE [LARGE SCALE GENOMIC DNA]</scope>
    <source>
        <strain evidence="11">L227-S17</strain>
    </source>
</reference>
<dbReference type="InterPro" id="IPR005861">
    <property type="entry name" value="HisP_aminotrans"/>
</dbReference>
<sequence length="371" mass="41987">MTTEKRLDLEAMMRPDLLELEEYTPVEPLDRLSVRLGIPIEQLVKLDANENPYGASPAALEALKNQQYYHIYPDPSALNLREELGKYTGVSKERIFVGSGSDELLELLIRLFISPGDNILDFAPTFGMYSFLGELYRAQIRSVPRHIKDYSIDVEAALAAVDEHTKLIFICTPNNPTGNSAPESVVRALLDTGKIVVVDEAYHDFAGHSFIKLTDEYENLIVLRTFSKLSGLAGLRVGYGIVPEIIARQLWKIKQPYNVTVAGQEAARASLREGNWIAEHVEKIVAERERLYGLLQEFSDYFEALPSSSNFIFCRLKQGSAKLIKSELEKRGVLVRHYNKPLLENAFRVSVGRPEQTDIFIEHLKQIIYTQ</sequence>
<keyword evidence="8 9" id="KW-0368">Histidine biosynthesis</keyword>
<keyword evidence="14" id="KW-1185">Reference proteome</keyword>
<comment type="similarity">
    <text evidence="2 9">Belongs to the class-II pyridoxal-phosphate-dependent aminotransferase family. Histidinol-phosphate aminotransferase subfamily.</text>
</comment>
<feature type="domain" description="Aminotransferase class I/classII large" evidence="10">
    <location>
        <begin position="42"/>
        <end position="364"/>
    </location>
</feature>
<dbReference type="GO" id="GO:0030170">
    <property type="term" value="F:pyridoxal phosphate binding"/>
    <property type="evidence" value="ECO:0007669"/>
    <property type="project" value="InterPro"/>
</dbReference>
<comment type="pathway">
    <text evidence="9">Amino-acid biosynthesis; L-histidine biosynthesis; L-histidine from 5-phospho-alpha-D-ribose 1-diphosphate: step 7/9.</text>
</comment>
<dbReference type="EC" id="2.6.1.9" evidence="9"/>
<keyword evidence="7 9" id="KW-0663">Pyridoxal phosphate</keyword>
<evidence type="ECO:0000313" key="14">
    <source>
        <dbReference type="Proteomes" id="UP001431572"/>
    </source>
</evidence>
<evidence type="ECO:0000256" key="7">
    <source>
        <dbReference type="ARBA" id="ARBA00022898"/>
    </source>
</evidence>
<comment type="cofactor">
    <cofactor evidence="1 9">
        <name>pyridoxal 5'-phosphate</name>
        <dbReference type="ChEBI" id="CHEBI:597326"/>
    </cofactor>
</comment>
<proteinExistence type="inferred from homology"/>
<dbReference type="GO" id="GO:0004400">
    <property type="term" value="F:histidinol-phosphate transaminase activity"/>
    <property type="evidence" value="ECO:0007669"/>
    <property type="project" value="UniProtKB-UniRule"/>
</dbReference>
<feature type="modified residue" description="N6-(pyridoxal phosphate)lysine" evidence="9">
    <location>
        <position position="228"/>
    </location>
</feature>
<evidence type="ECO:0000256" key="9">
    <source>
        <dbReference type="HAMAP-Rule" id="MF_01023"/>
    </source>
</evidence>
<reference evidence="12" key="2">
    <citation type="journal article" date="2024" name="Nature">
        <title>Anoxygenic phototroph of the Chloroflexota uses a type I reaction centre.</title>
        <authorList>
            <person name="Tsuji J.M."/>
            <person name="Shaw N.A."/>
            <person name="Nagashima S."/>
            <person name="Venkiteswaran J.J."/>
            <person name="Schiff S.L."/>
            <person name="Watanabe T."/>
            <person name="Fukui M."/>
            <person name="Hanada S."/>
            <person name="Tank M."/>
            <person name="Neufeld J.D."/>
        </authorList>
    </citation>
    <scope>NUCLEOTIDE SEQUENCE</scope>
    <source>
        <strain evidence="12">L227-S17</strain>
    </source>
</reference>
<evidence type="ECO:0000259" key="10">
    <source>
        <dbReference type="Pfam" id="PF00155"/>
    </source>
</evidence>
<dbReference type="NCBIfam" id="TIGR01141">
    <property type="entry name" value="hisC"/>
    <property type="match status" value="1"/>
</dbReference>
<dbReference type="SUPFAM" id="SSF53383">
    <property type="entry name" value="PLP-dependent transferases"/>
    <property type="match status" value="1"/>
</dbReference>
<evidence type="ECO:0000313" key="12">
    <source>
        <dbReference type="EMBL" id="WJW65525.1"/>
    </source>
</evidence>
<dbReference type="PANTHER" id="PTHR42885:SF2">
    <property type="entry name" value="HISTIDINOL-PHOSPHATE AMINOTRANSFERASE"/>
    <property type="match status" value="1"/>
</dbReference>
<evidence type="ECO:0000256" key="6">
    <source>
        <dbReference type="ARBA" id="ARBA00022679"/>
    </source>
</evidence>
<evidence type="ECO:0000313" key="13">
    <source>
        <dbReference type="Proteomes" id="UP000521676"/>
    </source>
</evidence>
<evidence type="ECO:0000256" key="4">
    <source>
        <dbReference type="ARBA" id="ARBA00022576"/>
    </source>
</evidence>
<keyword evidence="4 9" id="KW-0032">Aminotransferase</keyword>
<dbReference type="Proteomes" id="UP000521676">
    <property type="component" value="Unassembled WGS sequence"/>
</dbReference>
<dbReference type="AlphaFoldDB" id="A0A8T7LYW6"/>
<gene>
    <name evidence="9 11" type="primary">hisC</name>
    <name evidence="11" type="ORF">HXX08_09735</name>
    <name evidence="12" type="ORF">OZ401_001291</name>
</gene>
<dbReference type="CDD" id="cd00609">
    <property type="entry name" value="AAT_like"/>
    <property type="match status" value="1"/>
</dbReference>
<evidence type="ECO:0000256" key="8">
    <source>
        <dbReference type="ARBA" id="ARBA00023102"/>
    </source>
</evidence>
<dbReference type="InterPro" id="IPR015421">
    <property type="entry name" value="PyrdxlP-dep_Trfase_major"/>
</dbReference>
<organism evidence="11 13">
    <name type="scientific">Candidatus Chlorohelix allophototropha</name>
    <dbReference type="NCBI Taxonomy" id="3003348"/>
    <lineage>
        <taxon>Bacteria</taxon>
        <taxon>Bacillati</taxon>
        <taxon>Chloroflexota</taxon>
        <taxon>Chloroflexia</taxon>
        <taxon>Candidatus Chloroheliales</taxon>
        <taxon>Candidatus Chloroheliaceae</taxon>
        <taxon>Candidatus Chlorohelix</taxon>
    </lineage>
</organism>
<dbReference type="HAMAP" id="MF_01023">
    <property type="entry name" value="HisC_aminotrans_2"/>
    <property type="match status" value="1"/>
</dbReference>
<dbReference type="EMBL" id="JACATZ010000001">
    <property type="protein sequence ID" value="NWJ46147.1"/>
    <property type="molecule type" value="Genomic_DNA"/>
</dbReference>
<accession>A0A8T7LYW6</accession>